<dbReference type="AlphaFoldDB" id="A0AAE3Y0H4"/>
<accession>A0AAE3Y0H4</accession>
<feature type="compositionally biased region" description="Polar residues" evidence="1">
    <location>
        <begin position="51"/>
        <end position="82"/>
    </location>
</feature>
<keyword evidence="2" id="KW-0732">Signal</keyword>
<evidence type="ECO:0000313" key="4">
    <source>
        <dbReference type="Proteomes" id="UP001184828"/>
    </source>
</evidence>
<gene>
    <name evidence="3" type="ORF">J2738_003744</name>
</gene>
<feature type="chain" id="PRO_5042252848" evidence="2">
    <location>
        <begin position="20"/>
        <end position="93"/>
    </location>
</feature>
<evidence type="ECO:0000256" key="1">
    <source>
        <dbReference type="SAM" id="MobiDB-lite"/>
    </source>
</evidence>
<evidence type="ECO:0000256" key="2">
    <source>
        <dbReference type="SAM" id="SignalP"/>
    </source>
</evidence>
<feature type="region of interest" description="Disordered" evidence="1">
    <location>
        <begin position="22"/>
        <end position="93"/>
    </location>
</feature>
<reference evidence="3" key="1">
    <citation type="submission" date="2023-07" db="EMBL/GenBank/DDBJ databases">
        <title>Sorghum-associated microbial communities from plants grown in Nebraska, USA.</title>
        <authorList>
            <person name="Schachtman D."/>
        </authorList>
    </citation>
    <scope>NUCLEOTIDE SEQUENCE</scope>
    <source>
        <strain evidence="3">DS2114</strain>
    </source>
</reference>
<comment type="caution">
    <text evidence="3">The sequence shown here is derived from an EMBL/GenBank/DDBJ whole genome shotgun (WGS) entry which is preliminary data.</text>
</comment>
<dbReference type="Proteomes" id="UP001184828">
    <property type="component" value="Unassembled WGS sequence"/>
</dbReference>
<evidence type="ECO:0000313" key="3">
    <source>
        <dbReference type="EMBL" id="MDR6427589.1"/>
    </source>
</evidence>
<protein>
    <submittedName>
        <fullName evidence="3">Uncharacterized protein</fullName>
    </submittedName>
</protein>
<dbReference type="EMBL" id="JAVDQZ010000005">
    <property type="protein sequence ID" value="MDR6427589.1"/>
    <property type="molecule type" value="Genomic_DNA"/>
</dbReference>
<dbReference type="RefSeq" id="WP_192324216.1">
    <property type="nucleotide sequence ID" value="NZ_JAUSRU010000004.1"/>
</dbReference>
<organism evidence="3 4">
    <name type="scientific">Variovorax paradoxus</name>
    <dbReference type="NCBI Taxonomy" id="34073"/>
    <lineage>
        <taxon>Bacteria</taxon>
        <taxon>Pseudomonadati</taxon>
        <taxon>Pseudomonadota</taxon>
        <taxon>Betaproteobacteria</taxon>
        <taxon>Burkholderiales</taxon>
        <taxon>Comamonadaceae</taxon>
        <taxon>Variovorax</taxon>
    </lineage>
</organism>
<sequence>MKSIIFLVAALTLGSSAFAKGGGGHNSGSYSGSHAYSSGSSGGSHSTSGYTKSNGTYVAPSHATNPNGTKADNWSTKGNVNPYTGKAGTKSQD</sequence>
<feature type="compositionally biased region" description="Low complexity" evidence="1">
    <location>
        <begin position="27"/>
        <end position="50"/>
    </location>
</feature>
<proteinExistence type="predicted"/>
<feature type="signal peptide" evidence="2">
    <location>
        <begin position="1"/>
        <end position="19"/>
    </location>
</feature>
<name>A0AAE3Y0H4_VARPD</name>